<dbReference type="GO" id="GO:0005829">
    <property type="term" value="C:cytosol"/>
    <property type="evidence" value="ECO:0007669"/>
    <property type="project" value="TreeGrafter"/>
</dbReference>
<feature type="compositionally biased region" description="Basic and acidic residues" evidence="3">
    <location>
        <begin position="40"/>
        <end position="52"/>
    </location>
</feature>
<dbReference type="GO" id="GO:0019888">
    <property type="term" value="F:protein phosphatase regulator activity"/>
    <property type="evidence" value="ECO:0007669"/>
    <property type="project" value="TreeGrafter"/>
</dbReference>
<dbReference type="InterPro" id="IPR000357">
    <property type="entry name" value="HEAT"/>
</dbReference>
<keyword evidence="4" id="KW-1185">Reference proteome</keyword>
<feature type="repeat" description="HEAT" evidence="2">
    <location>
        <begin position="432"/>
        <end position="470"/>
    </location>
</feature>
<dbReference type="SUPFAM" id="SSF48371">
    <property type="entry name" value="ARM repeat"/>
    <property type="match status" value="1"/>
</dbReference>
<feature type="compositionally biased region" description="Low complexity" evidence="3">
    <location>
        <begin position="856"/>
        <end position="941"/>
    </location>
</feature>
<dbReference type="Pfam" id="PF02985">
    <property type="entry name" value="HEAT"/>
    <property type="match status" value="1"/>
</dbReference>
<feature type="region of interest" description="Disordered" evidence="3">
    <location>
        <begin position="29"/>
        <end position="64"/>
    </location>
</feature>
<feature type="region of interest" description="Disordered" evidence="3">
    <location>
        <begin position="736"/>
        <end position="761"/>
    </location>
</feature>
<feature type="compositionally biased region" description="Acidic residues" evidence="3">
    <location>
        <begin position="29"/>
        <end position="39"/>
    </location>
</feature>
<feature type="region of interest" description="Disordered" evidence="3">
    <location>
        <begin position="778"/>
        <end position="941"/>
    </location>
</feature>
<dbReference type="PANTHER" id="PTHR21467">
    <property type="entry name" value="PROTEIN PHOSPHATASE 4 REGULATORY SUBUNIT 4 PPP4R4"/>
    <property type="match status" value="1"/>
</dbReference>
<dbReference type="PANTHER" id="PTHR21467:SF0">
    <property type="entry name" value="SERINE_THREONINE-PROTEIN PHOSPHATASE 4 REGULATORY SUBUNIT 4"/>
    <property type="match status" value="1"/>
</dbReference>
<dbReference type="InterPro" id="IPR021133">
    <property type="entry name" value="HEAT_type_2"/>
</dbReference>
<dbReference type="Proteomes" id="UP000492821">
    <property type="component" value="Unassembled WGS sequence"/>
</dbReference>
<proteinExistence type="predicted"/>
<protein>
    <submittedName>
        <fullName evidence="5">HEAT domain-containing protein</fullName>
    </submittedName>
</protein>
<evidence type="ECO:0000313" key="4">
    <source>
        <dbReference type="Proteomes" id="UP000492821"/>
    </source>
</evidence>
<keyword evidence="1" id="KW-0677">Repeat</keyword>
<evidence type="ECO:0000313" key="5">
    <source>
        <dbReference type="WBParaSite" id="Pan_g3578.t1"/>
    </source>
</evidence>
<dbReference type="Gene3D" id="1.25.10.10">
    <property type="entry name" value="Leucine-rich Repeat Variant"/>
    <property type="match status" value="1"/>
</dbReference>
<dbReference type="GO" id="GO:0008287">
    <property type="term" value="C:protein serine/threonine phosphatase complex"/>
    <property type="evidence" value="ECO:0007669"/>
    <property type="project" value="TreeGrafter"/>
</dbReference>
<reference evidence="5" key="2">
    <citation type="submission" date="2020-10" db="UniProtKB">
        <authorList>
            <consortium name="WormBaseParasite"/>
        </authorList>
    </citation>
    <scope>IDENTIFICATION</scope>
</reference>
<name>A0A7E4VVF8_PANRE</name>
<dbReference type="InterPro" id="IPR039918">
    <property type="entry name" value="PPP4R4"/>
</dbReference>
<feature type="repeat" description="HEAT" evidence="2">
    <location>
        <begin position="298"/>
        <end position="335"/>
    </location>
</feature>
<reference evidence="4" key="1">
    <citation type="journal article" date="2013" name="Genetics">
        <title>The draft genome and transcriptome of Panagrellus redivivus are shaped by the harsh demands of a free-living lifestyle.</title>
        <authorList>
            <person name="Srinivasan J."/>
            <person name="Dillman A.R."/>
            <person name="Macchietto M.G."/>
            <person name="Heikkinen L."/>
            <person name="Lakso M."/>
            <person name="Fracchia K.M."/>
            <person name="Antoshechkin I."/>
            <person name="Mortazavi A."/>
            <person name="Wong G."/>
            <person name="Sternberg P.W."/>
        </authorList>
    </citation>
    <scope>NUCLEOTIDE SEQUENCE [LARGE SCALE GENOMIC DNA]</scope>
    <source>
        <strain evidence="4">MT8872</strain>
    </source>
</reference>
<feature type="compositionally biased region" description="Polar residues" evidence="3">
    <location>
        <begin position="830"/>
        <end position="839"/>
    </location>
</feature>
<dbReference type="AlphaFoldDB" id="A0A7E4VVF8"/>
<evidence type="ECO:0000256" key="1">
    <source>
        <dbReference type="ARBA" id="ARBA00022737"/>
    </source>
</evidence>
<feature type="repeat" description="HEAT" evidence="2">
    <location>
        <begin position="258"/>
        <end position="292"/>
    </location>
</feature>
<accession>A0A7E4VVF8</accession>
<feature type="compositionally biased region" description="Polar residues" evidence="3">
    <location>
        <begin position="793"/>
        <end position="814"/>
    </location>
</feature>
<evidence type="ECO:0000256" key="2">
    <source>
        <dbReference type="PROSITE-ProRule" id="PRU00103"/>
    </source>
</evidence>
<sequence>MSDDESASETIIITRTRFNGATAVANAEAELDLDDDDDEPIKTKVYDPDRDQSPMPRGLDDDDDEDADFLSKVRIGLDVAALIAAAEEDFDLTETVVDAAVKTLMTGKEIQKLSIIKNLPQTIKDYPDETINKLLPLIQDIVSAEVSLDVHCDTSDLYKTLIKDRAYETRTPGLTDKLLNYILENIERVKDHVATAAWLETLLDIVTFITPKAVTELVIPVTVTQAGNRQRIQRRVIAARLIEKLCAIVPLDNIRKDLAPCAKMLCQDPNATVRTAIAQRLSVIAQSLNNSADCVSLLLPCLIELCKDDDPGVREAILNTIAVCLPYFTKESRKTVVIPLLRKCSEQALILRDSSLTVVAKQLGPWLFALKEILSPQEKRWFIDTYCRVIYMASDPGQKPLASLMLTCRRLSAFNFPCFALVYEGDVFTSKLLPVLEKFVADPDEEIRGTIAAGFHEVMNIRNEEPALLHIFVELVKSGAVEVIQHLVRNLHKAVPALYAAVAKEEQRRIPKVTKLQLDRLIVGCNRLTRNTGNWRSHESYLLNLPELREFVCPADMLATFVPILKEEVLTARALPCRIAAATSLLRIMRDMPAAKSRQVIIDFFTKTVAEHKSCHRRRLLLDIVPIVLDMFSRRFFKEHILAPVLKLADDPVSNIRLQQCRLMPLIKKSLYIPEDEQVLISLEKSVGTLLRTEGGSAHDRQLFRQYACELSRVEPLENAKSDAVKVAEEDRIWTEEEDKVSPTSINGITSPPPAPGVRKASLRKGIVHVRKAGNLVVAGSNGSASPPKDSGSRSYGSSLPVPSSDSKPPSWKTNRLVDKSKIAVVRPQPQITITQRSPSPMPPKNEEKGGSKLPLATRYRSLTSSSSGSSSPTTSSASTSSPPSTSRYYSSSSLTRPTASSTSRLYSSPSASSIMSKSYTSSYSSPTSTTGPYSSGLMSSRSMSTLRRPYGLMKVQSSSAIERKPANLSIRVTGMS</sequence>
<dbReference type="WBParaSite" id="Pan_g3578.t1">
    <property type="protein sequence ID" value="Pan_g3578.t1"/>
    <property type="gene ID" value="Pan_g3578"/>
</dbReference>
<evidence type="ECO:0000256" key="3">
    <source>
        <dbReference type="SAM" id="MobiDB-lite"/>
    </source>
</evidence>
<dbReference type="InterPro" id="IPR016024">
    <property type="entry name" value="ARM-type_fold"/>
</dbReference>
<organism evidence="4 5">
    <name type="scientific">Panagrellus redivivus</name>
    <name type="common">Microworm</name>
    <dbReference type="NCBI Taxonomy" id="6233"/>
    <lineage>
        <taxon>Eukaryota</taxon>
        <taxon>Metazoa</taxon>
        <taxon>Ecdysozoa</taxon>
        <taxon>Nematoda</taxon>
        <taxon>Chromadorea</taxon>
        <taxon>Rhabditida</taxon>
        <taxon>Tylenchina</taxon>
        <taxon>Panagrolaimomorpha</taxon>
        <taxon>Panagrolaimoidea</taxon>
        <taxon>Panagrolaimidae</taxon>
        <taxon>Panagrellus</taxon>
    </lineage>
</organism>
<dbReference type="InterPro" id="IPR011989">
    <property type="entry name" value="ARM-like"/>
</dbReference>
<dbReference type="PROSITE" id="PS50077">
    <property type="entry name" value="HEAT_REPEAT"/>
    <property type="match status" value="3"/>
</dbReference>